<comment type="function">
    <text evidence="10 11">Phosphorylation of dTMP to form dTDP in both de novo and salvage pathways of dTTP synthesis.</text>
</comment>
<comment type="similarity">
    <text evidence="1 11">Belongs to the thymidylate kinase family.</text>
</comment>
<dbReference type="PROSITE" id="PS01331">
    <property type="entry name" value="THYMIDYLATE_KINASE"/>
    <property type="match status" value="1"/>
</dbReference>
<feature type="domain" description="Thymidylate kinase-like" evidence="13">
    <location>
        <begin position="35"/>
        <end position="221"/>
    </location>
</feature>
<keyword evidence="7 11" id="KW-0418">Kinase</keyword>
<organism evidence="14 15">
    <name type="scientific">Phytoactinopolyspora mesophila</name>
    <dbReference type="NCBI Taxonomy" id="2650750"/>
    <lineage>
        <taxon>Bacteria</taxon>
        <taxon>Bacillati</taxon>
        <taxon>Actinomycetota</taxon>
        <taxon>Actinomycetes</taxon>
        <taxon>Jiangellales</taxon>
        <taxon>Jiangellaceae</taxon>
        <taxon>Phytoactinopolyspora</taxon>
    </lineage>
</organism>
<dbReference type="Proteomes" id="UP000460435">
    <property type="component" value="Unassembled WGS sequence"/>
</dbReference>
<evidence type="ECO:0000313" key="15">
    <source>
        <dbReference type="Proteomes" id="UP000460435"/>
    </source>
</evidence>
<keyword evidence="8 11" id="KW-0067">ATP-binding</keyword>
<dbReference type="SUPFAM" id="SSF52540">
    <property type="entry name" value="P-loop containing nucleoside triphosphate hydrolases"/>
    <property type="match status" value="1"/>
</dbReference>
<sequence>MGEEVSRSTAGGVGDYAGGVTHKDDARQDGLFIAFEGGDGVGKSTQVELLAEHLRGQGRDVVVTREPGDSRIGPQVRSIVLDGGELDERAEALLFAADRADHVAALIKPALQRGAVVITDRYTDSSVAYQGAGRALGTAEVAALSDFATQGLRPHLTVLLDLDAAERRRRMLALGQFDRIEREPDQLHENVRRAFLELAASAPERYLVVDATRPPEDIATDVAAAVDKVMT</sequence>
<accession>A0A7K3M3C6</accession>
<gene>
    <name evidence="11" type="primary">tmk</name>
    <name evidence="14" type="ORF">F7O44_12050</name>
</gene>
<dbReference type="InterPro" id="IPR027417">
    <property type="entry name" value="P-loop_NTPase"/>
</dbReference>
<feature type="binding site" evidence="11">
    <location>
        <begin position="37"/>
        <end position="44"/>
    </location>
    <ligand>
        <name>ATP</name>
        <dbReference type="ChEBI" id="CHEBI:30616"/>
    </ligand>
</feature>
<dbReference type="PANTHER" id="PTHR10344:SF4">
    <property type="entry name" value="UMP-CMP KINASE 2, MITOCHONDRIAL"/>
    <property type="match status" value="1"/>
</dbReference>
<keyword evidence="5 11" id="KW-0545">Nucleotide biosynthesis</keyword>
<dbReference type="InterPro" id="IPR039430">
    <property type="entry name" value="Thymidylate_kin-like_dom"/>
</dbReference>
<comment type="catalytic activity">
    <reaction evidence="9 11">
        <text>dTMP + ATP = dTDP + ADP</text>
        <dbReference type="Rhea" id="RHEA:13517"/>
        <dbReference type="ChEBI" id="CHEBI:30616"/>
        <dbReference type="ChEBI" id="CHEBI:58369"/>
        <dbReference type="ChEBI" id="CHEBI:63528"/>
        <dbReference type="ChEBI" id="CHEBI:456216"/>
        <dbReference type="EC" id="2.7.4.9"/>
    </reaction>
</comment>
<dbReference type="AlphaFoldDB" id="A0A7K3M3C6"/>
<evidence type="ECO:0000256" key="11">
    <source>
        <dbReference type="HAMAP-Rule" id="MF_00165"/>
    </source>
</evidence>
<reference evidence="14 15" key="1">
    <citation type="submission" date="2019-11" db="EMBL/GenBank/DDBJ databases">
        <authorList>
            <person name="Li X.-J."/>
            <person name="Feng X.-M."/>
        </authorList>
    </citation>
    <scope>NUCLEOTIDE SEQUENCE [LARGE SCALE GENOMIC DNA]</scope>
    <source>
        <strain evidence="14 15">XMNu-373</strain>
    </source>
</reference>
<dbReference type="Pfam" id="PF02223">
    <property type="entry name" value="Thymidylate_kin"/>
    <property type="match status" value="1"/>
</dbReference>
<keyword evidence="15" id="KW-1185">Reference proteome</keyword>
<evidence type="ECO:0000256" key="2">
    <source>
        <dbReference type="ARBA" id="ARBA00012980"/>
    </source>
</evidence>
<dbReference type="GO" id="GO:0005524">
    <property type="term" value="F:ATP binding"/>
    <property type="evidence" value="ECO:0007669"/>
    <property type="project" value="UniProtKB-UniRule"/>
</dbReference>
<dbReference type="EMBL" id="WLZY01000003">
    <property type="protein sequence ID" value="NDL57809.1"/>
    <property type="molecule type" value="Genomic_DNA"/>
</dbReference>
<keyword evidence="4 11" id="KW-0808">Transferase</keyword>
<name>A0A7K3M3C6_9ACTN</name>
<evidence type="ECO:0000256" key="6">
    <source>
        <dbReference type="ARBA" id="ARBA00022741"/>
    </source>
</evidence>
<dbReference type="PANTHER" id="PTHR10344">
    <property type="entry name" value="THYMIDYLATE KINASE"/>
    <property type="match status" value="1"/>
</dbReference>
<evidence type="ECO:0000259" key="13">
    <source>
        <dbReference type="Pfam" id="PF02223"/>
    </source>
</evidence>
<evidence type="ECO:0000256" key="3">
    <source>
        <dbReference type="ARBA" id="ARBA00017144"/>
    </source>
</evidence>
<keyword evidence="6 11" id="KW-0547">Nucleotide-binding</keyword>
<dbReference type="InterPro" id="IPR018094">
    <property type="entry name" value="Thymidylate_kinase"/>
</dbReference>
<comment type="caution">
    <text evidence="14">The sequence shown here is derived from an EMBL/GenBank/DDBJ whole genome shotgun (WGS) entry which is preliminary data.</text>
</comment>
<dbReference type="Gene3D" id="3.40.50.300">
    <property type="entry name" value="P-loop containing nucleotide triphosphate hydrolases"/>
    <property type="match status" value="1"/>
</dbReference>
<dbReference type="FunFam" id="3.40.50.300:FF:000225">
    <property type="entry name" value="Thymidylate kinase"/>
    <property type="match status" value="1"/>
</dbReference>
<dbReference type="GO" id="GO:0005829">
    <property type="term" value="C:cytosol"/>
    <property type="evidence" value="ECO:0007669"/>
    <property type="project" value="TreeGrafter"/>
</dbReference>
<dbReference type="CDD" id="cd01672">
    <property type="entry name" value="TMPK"/>
    <property type="match status" value="1"/>
</dbReference>
<dbReference type="NCBIfam" id="TIGR00041">
    <property type="entry name" value="DTMP_kinase"/>
    <property type="match status" value="1"/>
</dbReference>
<evidence type="ECO:0000256" key="9">
    <source>
        <dbReference type="ARBA" id="ARBA00048743"/>
    </source>
</evidence>
<dbReference type="GO" id="GO:0006235">
    <property type="term" value="P:dTTP biosynthetic process"/>
    <property type="evidence" value="ECO:0007669"/>
    <property type="project" value="UniProtKB-UniRule"/>
</dbReference>
<protein>
    <recommendedName>
        <fullName evidence="3 11">Thymidylate kinase</fullName>
        <ecNumber evidence="2 11">2.7.4.9</ecNumber>
    </recommendedName>
    <alternativeName>
        <fullName evidence="11">dTMP kinase</fullName>
    </alternativeName>
</protein>
<evidence type="ECO:0000256" key="5">
    <source>
        <dbReference type="ARBA" id="ARBA00022727"/>
    </source>
</evidence>
<dbReference type="HAMAP" id="MF_00165">
    <property type="entry name" value="Thymidylate_kinase"/>
    <property type="match status" value="1"/>
</dbReference>
<evidence type="ECO:0000256" key="10">
    <source>
        <dbReference type="ARBA" id="ARBA00057735"/>
    </source>
</evidence>
<evidence type="ECO:0000256" key="4">
    <source>
        <dbReference type="ARBA" id="ARBA00022679"/>
    </source>
</evidence>
<evidence type="ECO:0000256" key="8">
    <source>
        <dbReference type="ARBA" id="ARBA00022840"/>
    </source>
</evidence>
<evidence type="ECO:0000256" key="7">
    <source>
        <dbReference type="ARBA" id="ARBA00022777"/>
    </source>
</evidence>
<evidence type="ECO:0000256" key="12">
    <source>
        <dbReference type="SAM" id="MobiDB-lite"/>
    </source>
</evidence>
<dbReference type="GO" id="GO:0006227">
    <property type="term" value="P:dUDP biosynthetic process"/>
    <property type="evidence" value="ECO:0007669"/>
    <property type="project" value="TreeGrafter"/>
</dbReference>
<dbReference type="GO" id="GO:0006233">
    <property type="term" value="P:dTDP biosynthetic process"/>
    <property type="evidence" value="ECO:0007669"/>
    <property type="project" value="InterPro"/>
</dbReference>
<dbReference type="GO" id="GO:0004798">
    <property type="term" value="F:dTMP kinase activity"/>
    <property type="evidence" value="ECO:0007669"/>
    <property type="project" value="UniProtKB-UniRule"/>
</dbReference>
<dbReference type="InterPro" id="IPR018095">
    <property type="entry name" value="Thymidylate_kin_CS"/>
</dbReference>
<evidence type="ECO:0000256" key="1">
    <source>
        <dbReference type="ARBA" id="ARBA00009776"/>
    </source>
</evidence>
<proteinExistence type="inferred from homology"/>
<evidence type="ECO:0000313" key="14">
    <source>
        <dbReference type="EMBL" id="NDL57809.1"/>
    </source>
</evidence>
<dbReference type="EC" id="2.7.4.9" evidence="2 11"/>
<feature type="region of interest" description="Disordered" evidence="12">
    <location>
        <begin position="1"/>
        <end position="21"/>
    </location>
</feature>